<reference evidence="2" key="1">
    <citation type="journal article" date="2007" name="Nature">
        <title>The grapevine genome sequence suggests ancestral hexaploidization in major angiosperm phyla.</title>
        <authorList>
            <consortium name="The French-Italian Public Consortium for Grapevine Genome Characterization."/>
            <person name="Jaillon O."/>
            <person name="Aury J.-M."/>
            <person name="Noel B."/>
            <person name="Policriti A."/>
            <person name="Clepet C."/>
            <person name="Casagrande A."/>
            <person name="Choisne N."/>
            <person name="Aubourg S."/>
            <person name="Vitulo N."/>
            <person name="Jubin C."/>
            <person name="Vezzi A."/>
            <person name="Legeai F."/>
            <person name="Hugueney P."/>
            <person name="Dasilva C."/>
            <person name="Horner D."/>
            <person name="Mica E."/>
            <person name="Jublot D."/>
            <person name="Poulain J."/>
            <person name="Bruyere C."/>
            <person name="Billault A."/>
            <person name="Segurens B."/>
            <person name="Gouyvenoux M."/>
            <person name="Ugarte E."/>
            <person name="Cattonaro F."/>
            <person name="Anthouard V."/>
            <person name="Vico V."/>
            <person name="Del Fabbro C."/>
            <person name="Alaux M."/>
            <person name="Di Gaspero G."/>
            <person name="Dumas V."/>
            <person name="Felice N."/>
            <person name="Paillard S."/>
            <person name="Juman I."/>
            <person name="Moroldo M."/>
            <person name="Scalabrin S."/>
            <person name="Canaguier A."/>
            <person name="Le Clainche I."/>
            <person name="Malacrida G."/>
            <person name="Durand E."/>
            <person name="Pesole G."/>
            <person name="Laucou V."/>
            <person name="Chatelet P."/>
            <person name="Merdinoglu D."/>
            <person name="Delledonne M."/>
            <person name="Pezzotti M."/>
            <person name="Lecharny A."/>
            <person name="Scarpelli C."/>
            <person name="Artiguenave F."/>
            <person name="Pe M.E."/>
            <person name="Valle G."/>
            <person name="Morgante M."/>
            <person name="Caboche M."/>
            <person name="Adam-Blondon A.-F."/>
            <person name="Weissenbach J."/>
            <person name="Quetier F."/>
            <person name="Wincker P."/>
        </authorList>
    </citation>
    <scope>NUCLEOTIDE SEQUENCE [LARGE SCALE GENOMIC DNA]</scope>
    <source>
        <strain evidence="2">cv. Pinot noir / PN40024</strain>
    </source>
</reference>
<sequence>MRSNLPLFLSSSEIERWKISIF</sequence>
<keyword evidence="2" id="KW-1185">Reference proteome</keyword>
<name>F6GWU5_VITVI</name>
<dbReference type="InParanoid" id="F6GWU5"/>
<dbReference type="AlphaFoldDB" id="F6GWU5"/>
<organism evidence="1 2">
    <name type="scientific">Vitis vinifera</name>
    <name type="common">Grape</name>
    <dbReference type="NCBI Taxonomy" id="29760"/>
    <lineage>
        <taxon>Eukaryota</taxon>
        <taxon>Viridiplantae</taxon>
        <taxon>Streptophyta</taxon>
        <taxon>Embryophyta</taxon>
        <taxon>Tracheophyta</taxon>
        <taxon>Spermatophyta</taxon>
        <taxon>Magnoliopsida</taxon>
        <taxon>eudicotyledons</taxon>
        <taxon>Gunneridae</taxon>
        <taxon>Pentapetalae</taxon>
        <taxon>rosids</taxon>
        <taxon>Vitales</taxon>
        <taxon>Vitaceae</taxon>
        <taxon>Viteae</taxon>
        <taxon>Vitis</taxon>
    </lineage>
</organism>
<dbReference type="EMBL" id="FN594959">
    <property type="protein sequence ID" value="CCB44431.1"/>
    <property type="molecule type" value="Genomic_DNA"/>
</dbReference>
<dbReference type="PaxDb" id="29760-VIT_04s0023g02190.t01"/>
<dbReference type="HOGENOM" id="CLU_3425448_0_0_1"/>
<gene>
    <name evidence="1" type="ordered locus">VIT_04s0023g02190</name>
</gene>
<dbReference type="Proteomes" id="UP000009183">
    <property type="component" value="Chromosome 4"/>
</dbReference>
<accession>F6GWU5</accession>
<evidence type="ECO:0000313" key="1">
    <source>
        <dbReference type="EMBL" id="CCB44431.1"/>
    </source>
</evidence>
<evidence type="ECO:0000313" key="2">
    <source>
        <dbReference type="Proteomes" id="UP000009183"/>
    </source>
</evidence>
<protein>
    <submittedName>
        <fullName evidence="1">Uncharacterized protein</fullName>
    </submittedName>
</protein>
<proteinExistence type="predicted"/>